<dbReference type="GO" id="GO:0005737">
    <property type="term" value="C:cytoplasm"/>
    <property type="evidence" value="ECO:0007669"/>
    <property type="project" value="UniProtKB-SubCell"/>
</dbReference>
<evidence type="ECO:0000313" key="8">
    <source>
        <dbReference type="Proteomes" id="UP000561617"/>
    </source>
</evidence>
<proteinExistence type="inferred from homology"/>
<dbReference type="AlphaFoldDB" id="A0A7X1C958"/>
<evidence type="ECO:0000313" key="9">
    <source>
        <dbReference type="Proteomes" id="UP000587800"/>
    </source>
</evidence>
<protein>
    <recommendedName>
        <fullName evidence="4">Protein SprT-like</fullName>
    </recommendedName>
</protein>
<dbReference type="NCBIfam" id="NF003339">
    <property type="entry name" value="PRK04351.1"/>
    <property type="match status" value="1"/>
</dbReference>
<evidence type="ECO:0000256" key="2">
    <source>
        <dbReference type="ARBA" id="ARBA00022723"/>
    </source>
</evidence>
<dbReference type="EMBL" id="JAASUB010000001">
    <property type="protein sequence ID" value="MBC1508410.1"/>
    <property type="molecule type" value="Genomic_DNA"/>
</dbReference>
<dbReference type="SMART" id="SM00731">
    <property type="entry name" value="SprT"/>
    <property type="match status" value="1"/>
</dbReference>
<keyword evidence="3 4" id="KW-0862">Zinc</keyword>
<evidence type="ECO:0000259" key="5">
    <source>
        <dbReference type="SMART" id="SM00731"/>
    </source>
</evidence>
<evidence type="ECO:0000313" key="6">
    <source>
        <dbReference type="EMBL" id="MBC1488825.1"/>
    </source>
</evidence>
<sequence>MKQAELQQHMEEVSLQFFHKEFRHQASFNNRLRTTGGRYLLQSHNIEMNPKYLENFGLAYFIDIMKHELCHYHLHLEKKGYQHRDKDFRELLKKVGAPRFCATIPREITMHEYTCEHCKKSFLRQRRFNVNRYRCGACQGRLRETGSQKIYTENA</sequence>
<comment type="caution">
    <text evidence="6">The sequence shown here is derived from an EMBL/GenBank/DDBJ whole genome shotgun (WGS) entry which is preliminary data.</text>
</comment>
<dbReference type="GO" id="GO:0008270">
    <property type="term" value="F:zinc ion binding"/>
    <property type="evidence" value="ECO:0007669"/>
    <property type="project" value="UniProtKB-UniRule"/>
</dbReference>
<evidence type="ECO:0000256" key="1">
    <source>
        <dbReference type="ARBA" id="ARBA00022490"/>
    </source>
</evidence>
<dbReference type="InterPro" id="IPR006640">
    <property type="entry name" value="SprT-like_domain"/>
</dbReference>
<dbReference type="GO" id="GO:0006950">
    <property type="term" value="P:response to stress"/>
    <property type="evidence" value="ECO:0007669"/>
    <property type="project" value="UniProtKB-ARBA"/>
</dbReference>
<comment type="cofactor">
    <cofactor evidence="4">
        <name>Zn(2+)</name>
        <dbReference type="ChEBI" id="CHEBI:29105"/>
    </cofactor>
    <text evidence="4">Binds 1 zinc ion.</text>
</comment>
<feature type="active site" evidence="4">
    <location>
        <position position="68"/>
    </location>
</feature>
<gene>
    <name evidence="6" type="ORF">HCJ38_07330</name>
    <name evidence="7" type="ORF">HCJ59_00545</name>
</gene>
<accession>A0A7X1C958</accession>
<dbReference type="RefSeq" id="WP_185348437.1">
    <property type="nucleotide sequence ID" value="NZ_JAASTU010000007.1"/>
</dbReference>
<evidence type="ECO:0000256" key="3">
    <source>
        <dbReference type="ARBA" id="ARBA00022833"/>
    </source>
</evidence>
<comment type="subcellular location">
    <subcellularLocation>
        <location evidence="4">Cytoplasm</location>
    </subcellularLocation>
</comment>
<keyword evidence="1 4" id="KW-0963">Cytoplasm</keyword>
<dbReference type="Proteomes" id="UP000587800">
    <property type="component" value="Unassembled WGS sequence"/>
</dbReference>
<dbReference type="HAMAP" id="MF_00745">
    <property type="entry name" value="SprT_like"/>
    <property type="match status" value="1"/>
</dbReference>
<organism evidence="6 8">
    <name type="scientific">Listeria immobilis</name>
    <dbReference type="NCBI Taxonomy" id="2713502"/>
    <lineage>
        <taxon>Bacteria</taxon>
        <taxon>Bacillati</taxon>
        <taxon>Bacillota</taxon>
        <taxon>Bacilli</taxon>
        <taxon>Bacillales</taxon>
        <taxon>Listeriaceae</taxon>
        <taxon>Listeria</taxon>
    </lineage>
</organism>
<keyword evidence="2 4" id="KW-0479">Metal-binding</keyword>
<evidence type="ECO:0000256" key="4">
    <source>
        <dbReference type="HAMAP-Rule" id="MF_00745"/>
    </source>
</evidence>
<keyword evidence="9" id="KW-1185">Reference proteome</keyword>
<feature type="domain" description="SprT-like" evidence="5">
    <location>
        <begin position="4"/>
        <end position="145"/>
    </location>
</feature>
<dbReference type="InterPro" id="IPR023524">
    <property type="entry name" value="Uncharacterised_SprT-like"/>
</dbReference>
<feature type="binding site" evidence="4">
    <location>
        <position position="71"/>
    </location>
    <ligand>
        <name>Zn(2+)</name>
        <dbReference type="ChEBI" id="CHEBI:29105"/>
    </ligand>
</feature>
<name>A0A7X1C958_9LIST</name>
<dbReference type="Pfam" id="PF10263">
    <property type="entry name" value="SprT-like"/>
    <property type="match status" value="1"/>
</dbReference>
<evidence type="ECO:0000313" key="7">
    <source>
        <dbReference type="EMBL" id="MBC1508410.1"/>
    </source>
</evidence>
<feature type="binding site" evidence="4">
    <location>
        <position position="67"/>
    </location>
    <ligand>
        <name>Zn(2+)</name>
        <dbReference type="ChEBI" id="CHEBI:29105"/>
    </ligand>
</feature>
<reference evidence="8 9" key="1">
    <citation type="submission" date="2020-03" db="EMBL/GenBank/DDBJ databases">
        <title>Soil Listeria distribution.</title>
        <authorList>
            <person name="Liao J."/>
            <person name="Wiedmann M."/>
        </authorList>
    </citation>
    <scope>NUCLEOTIDE SEQUENCE [LARGE SCALE GENOMIC DNA]</scope>
    <source>
        <strain evidence="7 9">FSL L7-1515</strain>
        <strain evidence="6 8">FSL L7-1554</strain>
    </source>
</reference>
<comment type="similarity">
    <text evidence="4">Belongs to the SprT family.</text>
</comment>
<dbReference type="EMBL" id="JAASTW010000007">
    <property type="protein sequence ID" value="MBC1488825.1"/>
    <property type="molecule type" value="Genomic_DNA"/>
</dbReference>
<dbReference type="Proteomes" id="UP000561617">
    <property type="component" value="Unassembled WGS sequence"/>
</dbReference>